<dbReference type="GO" id="GO:0005506">
    <property type="term" value="F:iron ion binding"/>
    <property type="evidence" value="ECO:0007669"/>
    <property type="project" value="InterPro"/>
</dbReference>
<evidence type="ECO:0000256" key="6">
    <source>
        <dbReference type="ARBA" id="ARBA00022519"/>
    </source>
</evidence>
<dbReference type="PIRSF" id="PIRSF000006">
    <property type="entry name" value="Cbb3-Cox_fixP"/>
    <property type="match status" value="1"/>
</dbReference>
<dbReference type="GO" id="GO:0020037">
    <property type="term" value="F:heme binding"/>
    <property type="evidence" value="ECO:0007669"/>
    <property type="project" value="InterPro"/>
</dbReference>
<evidence type="ECO:0000256" key="9">
    <source>
        <dbReference type="ARBA" id="ARBA00022692"/>
    </source>
</evidence>
<evidence type="ECO:0000256" key="5">
    <source>
        <dbReference type="ARBA" id="ARBA00022475"/>
    </source>
</evidence>
<keyword evidence="16 19" id="KW-0408">Iron</keyword>
<feature type="transmembrane region" description="Helical" evidence="22">
    <location>
        <begin position="21"/>
        <end position="41"/>
    </location>
</feature>
<keyword evidence="8 19" id="KW-0679">Respiratory chain</keyword>
<keyword evidence="17 19" id="KW-0406">Ion transport</keyword>
<dbReference type="InterPro" id="IPR008168">
    <property type="entry name" value="Cyt_C_IC"/>
</dbReference>
<keyword evidence="6 19" id="KW-0997">Cell inner membrane</keyword>
<comment type="pathway">
    <text evidence="2 19">Energy metabolism; oxidative phosphorylation.</text>
</comment>
<evidence type="ECO:0000256" key="11">
    <source>
        <dbReference type="ARBA" id="ARBA00022737"/>
    </source>
</evidence>
<evidence type="ECO:0000256" key="10">
    <source>
        <dbReference type="ARBA" id="ARBA00022723"/>
    </source>
</evidence>
<dbReference type="PANTHER" id="PTHR33751:SF1">
    <property type="entry name" value="CBB3-TYPE CYTOCHROME C OXIDASE SUBUNIT FIXP"/>
    <property type="match status" value="1"/>
</dbReference>
<evidence type="ECO:0000256" key="15">
    <source>
        <dbReference type="ARBA" id="ARBA00023002"/>
    </source>
</evidence>
<comment type="subcellular location">
    <subcellularLocation>
        <location evidence="1 19">Cell inner membrane</location>
    </subcellularLocation>
</comment>
<dbReference type="Gene3D" id="1.10.760.10">
    <property type="entry name" value="Cytochrome c-like domain"/>
    <property type="match status" value="2"/>
</dbReference>
<evidence type="ECO:0000256" key="2">
    <source>
        <dbReference type="ARBA" id="ARBA00004673"/>
    </source>
</evidence>
<feature type="binding site" description="axial binding residue" evidence="20">
    <location>
        <position position="161"/>
    </location>
    <ligand>
        <name>heme c</name>
        <dbReference type="ChEBI" id="CHEBI:61717"/>
        <label>1</label>
    </ligand>
    <ligandPart>
        <name>Fe</name>
        <dbReference type="ChEBI" id="CHEBI:18248"/>
    </ligandPart>
</feature>
<feature type="binding site" description="covalent" evidence="21">
    <location>
        <position position="246"/>
    </location>
    <ligand>
        <name>heme c</name>
        <dbReference type="ChEBI" id="CHEBI:61717"/>
        <label>2</label>
    </ligand>
</feature>
<organism evidence="24">
    <name type="scientific">Ralstonia solanacearum</name>
    <name type="common">Pseudomonas solanacearum</name>
    <dbReference type="NCBI Taxonomy" id="305"/>
    <lineage>
        <taxon>Bacteria</taxon>
        <taxon>Pseudomonadati</taxon>
        <taxon>Pseudomonadota</taxon>
        <taxon>Betaproteobacteria</taxon>
        <taxon>Burkholderiales</taxon>
        <taxon>Burkholderiaceae</taxon>
        <taxon>Ralstonia</taxon>
        <taxon>Ralstonia solanacearum species complex</taxon>
    </lineage>
</organism>
<proteinExistence type="inferred from homology"/>
<comment type="cofactor">
    <cofactor evidence="19 21">
        <name>heme c</name>
        <dbReference type="ChEBI" id="CHEBI:61717"/>
    </cofactor>
    <text evidence="19 21">Binds 2 heme C groups per subunit.</text>
</comment>
<evidence type="ECO:0000256" key="4">
    <source>
        <dbReference type="ARBA" id="ARBA00022448"/>
    </source>
</evidence>
<dbReference type="PANTHER" id="PTHR33751">
    <property type="entry name" value="CBB3-TYPE CYTOCHROME C OXIDASE SUBUNIT FIXP"/>
    <property type="match status" value="1"/>
</dbReference>
<evidence type="ECO:0000256" key="8">
    <source>
        <dbReference type="ARBA" id="ARBA00022660"/>
    </source>
</evidence>
<dbReference type="Pfam" id="PF13442">
    <property type="entry name" value="Cytochrome_CBB3"/>
    <property type="match status" value="2"/>
</dbReference>
<dbReference type="InterPro" id="IPR036909">
    <property type="entry name" value="Cyt_c-like_dom_sf"/>
</dbReference>
<evidence type="ECO:0000256" key="16">
    <source>
        <dbReference type="ARBA" id="ARBA00023004"/>
    </source>
</evidence>
<reference evidence="24" key="1">
    <citation type="submission" date="2015-10" db="EMBL/GenBank/DDBJ databases">
        <authorList>
            <person name="Gilbert D.G."/>
        </authorList>
    </citation>
    <scope>NUCLEOTIDE SEQUENCE</scope>
    <source>
        <strain evidence="24">Phyl III-seqv23</strain>
    </source>
</reference>
<keyword evidence="18 19" id="KW-0472">Membrane</keyword>
<dbReference type="PROSITE" id="PS51007">
    <property type="entry name" value="CYTC"/>
    <property type="match status" value="2"/>
</dbReference>
<evidence type="ECO:0000256" key="1">
    <source>
        <dbReference type="ARBA" id="ARBA00004533"/>
    </source>
</evidence>
<evidence type="ECO:0000256" key="13">
    <source>
        <dbReference type="ARBA" id="ARBA00022982"/>
    </source>
</evidence>
<evidence type="ECO:0000256" key="21">
    <source>
        <dbReference type="PIRSR" id="PIRSR000006-2"/>
    </source>
</evidence>
<dbReference type="UniPathway" id="UPA00705"/>
<dbReference type="Pfam" id="PF14715">
    <property type="entry name" value="FixP_N"/>
    <property type="match status" value="1"/>
</dbReference>
<dbReference type="Gene3D" id="6.10.280.130">
    <property type="match status" value="1"/>
</dbReference>
<evidence type="ECO:0000256" key="3">
    <source>
        <dbReference type="ARBA" id="ARBA00006113"/>
    </source>
</evidence>
<evidence type="ECO:0000256" key="7">
    <source>
        <dbReference type="ARBA" id="ARBA00022617"/>
    </source>
</evidence>
<feature type="binding site" description="axial binding residue" evidence="20">
    <location>
        <position position="200"/>
    </location>
    <ligand>
        <name>heme c</name>
        <dbReference type="ChEBI" id="CHEBI:61717"/>
        <label>2</label>
    </ligand>
    <ligandPart>
        <name>Fe</name>
        <dbReference type="ChEBI" id="CHEBI:18248"/>
    </ligandPart>
</feature>
<dbReference type="PRINTS" id="PR00605">
    <property type="entry name" value="CYTCHROMECIC"/>
</dbReference>
<feature type="binding site" description="axial binding residue" evidence="20">
    <location>
        <position position="288"/>
    </location>
    <ligand>
        <name>heme c</name>
        <dbReference type="ChEBI" id="CHEBI:61717"/>
        <label>1</label>
    </ligand>
    <ligandPart>
        <name>Fe</name>
        <dbReference type="ChEBI" id="CHEBI:18248"/>
    </ligandPart>
</feature>
<keyword evidence="10 19" id="KW-0479">Metal-binding</keyword>
<evidence type="ECO:0000313" key="24">
    <source>
        <dbReference type="EMBL" id="CUV12473.1"/>
    </source>
</evidence>
<protein>
    <recommendedName>
        <fullName evidence="19">Cbb3-type cytochrome c oxidase subunit</fullName>
    </recommendedName>
</protein>
<dbReference type="GO" id="GO:0006119">
    <property type="term" value="P:oxidative phosphorylation"/>
    <property type="evidence" value="ECO:0007669"/>
    <property type="project" value="UniProtKB-UniPathway"/>
</dbReference>
<evidence type="ECO:0000256" key="22">
    <source>
        <dbReference type="SAM" id="Phobius"/>
    </source>
</evidence>
<evidence type="ECO:0000256" key="19">
    <source>
        <dbReference type="PIRNR" id="PIRNR000006"/>
    </source>
</evidence>
<feature type="binding site" description="covalent" evidence="21">
    <location>
        <position position="157"/>
    </location>
    <ligand>
        <name>heme c</name>
        <dbReference type="ChEBI" id="CHEBI:61717"/>
        <label>1</label>
    </ligand>
</feature>
<dbReference type="AlphaFoldDB" id="A0A0S4TR38"/>
<name>A0A0S4TR38_RALSL</name>
<dbReference type="GO" id="GO:1902600">
    <property type="term" value="P:proton transmembrane transport"/>
    <property type="evidence" value="ECO:0007669"/>
    <property type="project" value="UniProtKB-KW"/>
</dbReference>
<dbReference type="GO" id="GO:0009055">
    <property type="term" value="F:electron transfer activity"/>
    <property type="evidence" value="ECO:0007669"/>
    <property type="project" value="InterPro"/>
</dbReference>
<evidence type="ECO:0000256" key="17">
    <source>
        <dbReference type="ARBA" id="ARBA00023065"/>
    </source>
</evidence>
<feature type="binding site" description="covalent" evidence="21">
    <location>
        <position position="160"/>
    </location>
    <ligand>
        <name>heme c</name>
        <dbReference type="ChEBI" id="CHEBI:61717"/>
        <label>1</label>
    </ligand>
</feature>
<dbReference type="SUPFAM" id="SSF46626">
    <property type="entry name" value="Cytochrome c"/>
    <property type="match status" value="2"/>
</dbReference>
<evidence type="ECO:0000259" key="23">
    <source>
        <dbReference type="PROSITE" id="PS51007"/>
    </source>
</evidence>
<keyword evidence="5 19" id="KW-1003">Cell membrane</keyword>
<evidence type="ECO:0000256" key="18">
    <source>
        <dbReference type="ARBA" id="ARBA00023136"/>
    </source>
</evidence>
<feature type="domain" description="Cytochrome c" evidence="23">
    <location>
        <begin position="230"/>
        <end position="311"/>
    </location>
</feature>
<comment type="function">
    <text evidence="19">C-type cytochrome. Part of the cbb3-type cytochrome c oxidase complex.</text>
</comment>
<dbReference type="GO" id="GO:0016491">
    <property type="term" value="F:oxidoreductase activity"/>
    <property type="evidence" value="ECO:0007669"/>
    <property type="project" value="UniProtKB-KW"/>
</dbReference>
<keyword evidence="13 19" id="KW-0249">Electron transport</keyword>
<evidence type="ECO:0000256" key="20">
    <source>
        <dbReference type="PIRSR" id="PIRSR000006-1"/>
    </source>
</evidence>
<evidence type="ECO:0000256" key="14">
    <source>
        <dbReference type="ARBA" id="ARBA00022989"/>
    </source>
</evidence>
<dbReference type="InterPro" id="IPR009056">
    <property type="entry name" value="Cyt_c-like_dom"/>
</dbReference>
<accession>A0A0S4TR38</accession>
<comment type="subunit">
    <text evidence="19">Component of the cbb3-type cytochrome c oxidase.</text>
</comment>
<dbReference type="EMBL" id="LN899819">
    <property type="protein sequence ID" value="CUV12473.1"/>
    <property type="molecule type" value="Genomic_DNA"/>
</dbReference>
<keyword evidence="9 22" id="KW-0812">Transmembrane</keyword>
<sequence length="326" mass="35491">MRPAHINKDRQIMSDFISDFWSYYIAAIALLGIVWCAWLLLSQRRIKLAPGQKPDGDTGHVWDGDLRELNNPLPRWWMWMFLLSCVFAVAYLILYPGLGAYGGMLGFSSRGELAAQRAAAEAQVRPLYARYAGMDIKQIAADPQAHEIGQRLFLNNCAQCHGSDAGGSKGFPNLTDNDWLYGGDPETILATITRGRHGVMPSLAAVVDGNQAGNVAHYVRSLSGLAYDPIKAARGEPTFKSVCAACHMATGKGNQALGAPNLTDRIWLYGSSESTIVETILKGRDNTMPAHENLLSPEKIRLLAAYVWGLSNSGASGRDAQPATQQ</sequence>
<dbReference type="InterPro" id="IPR004678">
    <property type="entry name" value="Cyt_c_oxidase_cbb3_su3"/>
</dbReference>
<keyword evidence="11" id="KW-0677">Repeat</keyword>
<keyword evidence="15 19" id="KW-0560">Oxidoreductase</keyword>
<comment type="similarity">
    <text evidence="3 19">Belongs to the CcoP / FixP family.</text>
</comment>
<keyword evidence="14 22" id="KW-1133">Transmembrane helix</keyword>
<gene>
    <name evidence="24" type="primary">ccoP</name>
    <name evidence="24" type="ORF">RUN39_v1_370015</name>
</gene>
<feature type="binding site" description="axial binding residue" evidence="20">
    <location>
        <position position="247"/>
    </location>
    <ligand>
        <name>heme c</name>
        <dbReference type="ChEBI" id="CHEBI:61717"/>
        <label>2</label>
    </ligand>
    <ligandPart>
        <name>Fe</name>
        <dbReference type="ChEBI" id="CHEBI:18248"/>
    </ligandPart>
</feature>
<dbReference type="InterPro" id="IPR050597">
    <property type="entry name" value="Cytochrome_c_Oxidase_Subunit"/>
</dbReference>
<feature type="domain" description="Cytochrome c" evidence="23">
    <location>
        <begin position="144"/>
        <end position="223"/>
    </location>
</feature>
<dbReference type="NCBIfam" id="TIGR00782">
    <property type="entry name" value="ccoP"/>
    <property type="match status" value="1"/>
</dbReference>
<keyword evidence="7 19" id="KW-0349">Heme</keyword>
<keyword evidence="12 19" id="KW-0375">Hydrogen ion transport</keyword>
<keyword evidence="4 19" id="KW-0813">Transport</keyword>
<dbReference type="InterPro" id="IPR032858">
    <property type="entry name" value="CcoP_N"/>
</dbReference>
<feature type="binding site" description="covalent" evidence="21">
    <location>
        <position position="243"/>
    </location>
    <ligand>
        <name>heme c</name>
        <dbReference type="ChEBI" id="CHEBI:61717"/>
        <label>2</label>
    </ligand>
</feature>
<evidence type="ECO:0000256" key="12">
    <source>
        <dbReference type="ARBA" id="ARBA00022781"/>
    </source>
</evidence>
<feature type="transmembrane region" description="Helical" evidence="22">
    <location>
        <begin position="76"/>
        <end position="95"/>
    </location>
</feature>
<dbReference type="InterPro" id="IPR038414">
    <property type="entry name" value="CcoP_N_sf"/>
</dbReference>
<dbReference type="GO" id="GO:0005886">
    <property type="term" value="C:plasma membrane"/>
    <property type="evidence" value="ECO:0007669"/>
    <property type="project" value="UniProtKB-SubCell"/>
</dbReference>